<evidence type="ECO:0000256" key="4">
    <source>
        <dbReference type="ARBA" id="ARBA00022679"/>
    </source>
</evidence>
<dbReference type="GO" id="GO:0046872">
    <property type="term" value="F:metal ion binding"/>
    <property type="evidence" value="ECO:0007669"/>
    <property type="project" value="UniProtKB-KW"/>
</dbReference>
<reference evidence="15" key="1">
    <citation type="submission" date="2022-10" db="EMBL/GenBank/DDBJ databases">
        <title>Complete genome sequence of Capnocytophaga ochracea KCOM 2812 isolated from actinomycosis lesion.</title>
        <authorList>
            <person name="Kook J.-K."/>
            <person name="Park S.-N."/>
            <person name="Lim Y.K."/>
        </authorList>
    </citation>
    <scope>NUCLEOTIDE SEQUENCE</scope>
    <source>
        <strain evidence="15">KCOM 28121</strain>
    </source>
</reference>
<keyword evidence="5" id="KW-0812">Transmembrane</keyword>
<accession>A0AA46W5Z8</accession>
<evidence type="ECO:0000256" key="14">
    <source>
        <dbReference type="ARBA" id="ARBA00042865"/>
    </source>
</evidence>
<evidence type="ECO:0000313" key="15">
    <source>
        <dbReference type="EMBL" id="UZD39922.1"/>
    </source>
</evidence>
<dbReference type="PANTHER" id="PTHR46025">
    <property type="entry name" value="XYLOSYLTRANSFERASE OXT"/>
    <property type="match status" value="1"/>
</dbReference>
<dbReference type="RefSeq" id="WP_264859926.1">
    <property type="nucleotide sequence ID" value="NZ_CP110230.1"/>
</dbReference>
<name>A0AA46W5Z8_CAPOC</name>
<keyword evidence="10" id="KW-0333">Golgi apparatus</keyword>
<evidence type="ECO:0000256" key="1">
    <source>
        <dbReference type="ARBA" id="ARBA00004323"/>
    </source>
</evidence>
<dbReference type="EMBL" id="CP110230">
    <property type="protein sequence ID" value="UZD39922.1"/>
    <property type="molecule type" value="Genomic_DNA"/>
</dbReference>
<evidence type="ECO:0000256" key="5">
    <source>
        <dbReference type="ARBA" id="ARBA00022692"/>
    </source>
</evidence>
<dbReference type="GO" id="GO:0030158">
    <property type="term" value="F:protein xylosyltransferase activity"/>
    <property type="evidence" value="ECO:0007669"/>
    <property type="project" value="InterPro"/>
</dbReference>
<evidence type="ECO:0000313" key="16">
    <source>
        <dbReference type="Proteomes" id="UP001163262"/>
    </source>
</evidence>
<keyword evidence="4" id="KW-0808">Transferase</keyword>
<evidence type="ECO:0000256" key="9">
    <source>
        <dbReference type="ARBA" id="ARBA00022989"/>
    </source>
</evidence>
<evidence type="ECO:0000256" key="7">
    <source>
        <dbReference type="ARBA" id="ARBA00022824"/>
    </source>
</evidence>
<keyword evidence="11" id="KW-0472">Membrane</keyword>
<evidence type="ECO:0000256" key="11">
    <source>
        <dbReference type="ARBA" id="ARBA00023136"/>
    </source>
</evidence>
<dbReference type="GO" id="GO:0016020">
    <property type="term" value="C:membrane"/>
    <property type="evidence" value="ECO:0007669"/>
    <property type="project" value="InterPro"/>
</dbReference>
<keyword evidence="12" id="KW-1015">Disulfide bond</keyword>
<dbReference type="AlphaFoldDB" id="A0AA46W5Z8"/>
<evidence type="ECO:0000256" key="10">
    <source>
        <dbReference type="ARBA" id="ARBA00023034"/>
    </source>
</evidence>
<evidence type="ECO:0000256" key="8">
    <source>
        <dbReference type="ARBA" id="ARBA00022968"/>
    </source>
</evidence>
<sequence>MQKNYLILAHRDPEQLCRMVKALDDGNSKFFIHLDAKTPIEPFTSQLQGEHIVFIPQRERCVWGGFSIVIATIYLMEAAAKAHSKGFFILMSGQDYPIKPITELDTFLQENKEYDFMSFLPLEVWGNWSSKMVKDKLKHYQILHSERRGNSDCYPPFFCSSIGQKITILWHLLKRRISKKNFKIIYRAQERKAPFIQQYAGSQWWAFCEKTFYTLLTYIQENRQILDDYFQYTSCPDEIYFQSILVNLQTTHKDIKIKPSLTYVNWERKGVELPVLFKENDFEELTSQKEKFFARKFDTKVDVEILNKLDNENHTNIHKRICTP</sequence>
<dbReference type="InterPro" id="IPR043538">
    <property type="entry name" value="XYLT"/>
</dbReference>
<comment type="subcellular location">
    <subcellularLocation>
        <location evidence="2">Endoplasmic reticulum membrane</location>
        <topology evidence="2">Single-pass type II membrane protein</topology>
    </subcellularLocation>
    <subcellularLocation>
        <location evidence="1">Golgi apparatus membrane</location>
        <topology evidence="1">Single-pass type II membrane protein</topology>
    </subcellularLocation>
</comment>
<dbReference type="Pfam" id="PF02485">
    <property type="entry name" value="Branch"/>
    <property type="match status" value="1"/>
</dbReference>
<dbReference type="Proteomes" id="UP001163262">
    <property type="component" value="Chromosome"/>
</dbReference>
<keyword evidence="9" id="KW-1133">Transmembrane helix</keyword>
<dbReference type="InterPro" id="IPR003406">
    <property type="entry name" value="Glyco_trans_14"/>
</dbReference>
<evidence type="ECO:0000256" key="13">
    <source>
        <dbReference type="ARBA" id="ARBA00023180"/>
    </source>
</evidence>
<keyword evidence="13" id="KW-0325">Glycoprotein</keyword>
<organism evidence="15 16">
    <name type="scientific">Capnocytophaga ochracea</name>
    <dbReference type="NCBI Taxonomy" id="1018"/>
    <lineage>
        <taxon>Bacteria</taxon>
        <taxon>Pseudomonadati</taxon>
        <taxon>Bacteroidota</taxon>
        <taxon>Flavobacteriia</taxon>
        <taxon>Flavobacteriales</taxon>
        <taxon>Flavobacteriaceae</taxon>
        <taxon>Capnocytophaga</taxon>
    </lineage>
</organism>
<keyword evidence="3" id="KW-0328">Glycosyltransferase</keyword>
<dbReference type="GO" id="GO:0015012">
    <property type="term" value="P:heparan sulfate proteoglycan biosynthetic process"/>
    <property type="evidence" value="ECO:0007669"/>
    <property type="project" value="TreeGrafter"/>
</dbReference>
<keyword evidence="7" id="KW-0256">Endoplasmic reticulum</keyword>
<proteinExistence type="predicted"/>
<gene>
    <name evidence="15" type="ORF">OL231_06940</name>
</gene>
<protein>
    <recommendedName>
        <fullName evidence="14">Peptide O-xylosyltransferase</fullName>
    </recommendedName>
</protein>
<evidence type="ECO:0000256" key="3">
    <source>
        <dbReference type="ARBA" id="ARBA00022676"/>
    </source>
</evidence>
<dbReference type="PANTHER" id="PTHR46025:SF3">
    <property type="entry name" value="XYLOSYLTRANSFERASE OXT"/>
    <property type="match status" value="1"/>
</dbReference>
<keyword evidence="8" id="KW-0735">Signal-anchor</keyword>
<evidence type="ECO:0000256" key="6">
    <source>
        <dbReference type="ARBA" id="ARBA00022723"/>
    </source>
</evidence>
<evidence type="ECO:0000256" key="2">
    <source>
        <dbReference type="ARBA" id="ARBA00004648"/>
    </source>
</evidence>
<keyword evidence="6" id="KW-0479">Metal-binding</keyword>
<dbReference type="GO" id="GO:0050650">
    <property type="term" value="P:chondroitin sulfate proteoglycan biosynthetic process"/>
    <property type="evidence" value="ECO:0007669"/>
    <property type="project" value="TreeGrafter"/>
</dbReference>
<evidence type="ECO:0000256" key="12">
    <source>
        <dbReference type="ARBA" id="ARBA00023157"/>
    </source>
</evidence>